<dbReference type="PROSITE" id="PS50157">
    <property type="entry name" value="ZINC_FINGER_C2H2_2"/>
    <property type="match status" value="2"/>
</dbReference>
<organism evidence="4 5">
    <name type="scientific">Rhynchophorus ferrugineus</name>
    <name type="common">Red palm weevil</name>
    <name type="synonym">Curculio ferrugineus</name>
    <dbReference type="NCBI Taxonomy" id="354439"/>
    <lineage>
        <taxon>Eukaryota</taxon>
        <taxon>Metazoa</taxon>
        <taxon>Ecdysozoa</taxon>
        <taxon>Arthropoda</taxon>
        <taxon>Hexapoda</taxon>
        <taxon>Insecta</taxon>
        <taxon>Pterygota</taxon>
        <taxon>Neoptera</taxon>
        <taxon>Endopterygota</taxon>
        <taxon>Coleoptera</taxon>
        <taxon>Polyphaga</taxon>
        <taxon>Cucujiformia</taxon>
        <taxon>Curculionidae</taxon>
        <taxon>Dryophthorinae</taxon>
        <taxon>Rhynchophorus</taxon>
    </lineage>
</organism>
<feature type="domain" description="C2H2-type" evidence="3">
    <location>
        <begin position="433"/>
        <end position="461"/>
    </location>
</feature>
<dbReference type="PANTHER" id="PTHR15021:SF0">
    <property type="entry name" value="DISCO-RELATED, ISOFORM A-RELATED"/>
    <property type="match status" value="1"/>
</dbReference>
<feature type="region of interest" description="Disordered" evidence="2">
    <location>
        <begin position="838"/>
        <end position="862"/>
    </location>
</feature>
<evidence type="ECO:0000256" key="2">
    <source>
        <dbReference type="SAM" id="MobiDB-lite"/>
    </source>
</evidence>
<feature type="region of interest" description="Disordered" evidence="2">
    <location>
        <begin position="343"/>
        <end position="420"/>
    </location>
</feature>
<keyword evidence="1" id="KW-0863">Zinc-finger</keyword>
<feature type="region of interest" description="Disordered" evidence="2">
    <location>
        <begin position="606"/>
        <end position="757"/>
    </location>
</feature>
<feature type="domain" description="C2H2-type" evidence="3">
    <location>
        <begin position="958"/>
        <end position="981"/>
    </location>
</feature>
<dbReference type="InterPro" id="IPR040436">
    <property type="entry name" value="Disconnected-like"/>
</dbReference>
<dbReference type="GO" id="GO:0005634">
    <property type="term" value="C:nucleus"/>
    <property type="evidence" value="ECO:0007669"/>
    <property type="project" value="TreeGrafter"/>
</dbReference>
<evidence type="ECO:0000256" key="1">
    <source>
        <dbReference type="PROSITE-ProRule" id="PRU00042"/>
    </source>
</evidence>
<protein>
    <recommendedName>
        <fullName evidence="3">C2H2-type domain-containing protein</fullName>
    </recommendedName>
</protein>
<evidence type="ECO:0000313" key="4">
    <source>
        <dbReference type="EMBL" id="KAF7287467.1"/>
    </source>
</evidence>
<feature type="compositionally biased region" description="Polar residues" evidence="2">
    <location>
        <begin position="344"/>
        <end position="357"/>
    </location>
</feature>
<feature type="region of interest" description="Disordered" evidence="2">
    <location>
        <begin position="898"/>
        <end position="936"/>
    </location>
</feature>
<feature type="compositionally biased region" description="Polar residues" evidence="2">
    <location>
        <begin position="700"/>
        <end position="714"/>
    </location>
</feature>
<dbReference type="OrthoDB" id="10070972at2759"/>
<feature type="compositionally biased region" description="Pro residues" evidence="2">
    <location>
        <begin position="639"/>
        <end position="649"/>
    </location>
</feature>
<feature type="compositionally biased region" description="Low complexity" evidence="2">
    <location>
        <begin position="911"/>
        <end position="925"/>
    </location>
</feature>
<dbReference type="Gene3D" id="3.30.160.60">
    <property type="entry name" value="Classic Zinc Finger"/>
    <property type="match status" value="2"/>
</dbReference>
<feature type="region of interest" description="Disordered" evidence="2">
    <location>
        <begin position="781"/>
        <end position="809"/>
    </location>
</feature>
<feature type="region of interest" description="Disordered" evidence="2">
    <location>
        <begin position="1195"/>
        <end position="1215"/>
    </location>
</feature>
<dbReference type="GO" id="GO:0006355">
    <property type="term" value="P:regulation of DNA-templated transcription"/>
    <property type="evidence" value="ECO:0007669"/>
    <property type="project" value="TreeGrafter"/>
</dbReference>
<dbReference type="PROSITE" id="PS00028">
    <property type="entry name" value="ZINC_FINGER_C2H2_1"/>
    <property type="match status" value="3"/>
</dbReference>
<feature type="compositionally biased region" description="Basic and acidic residues" evidence="2">
    <location>
        <begin position="650"/>
        <end position="664"/>
    </location>
</feature>
<feature type="region of interest" description="Disordered" evidence="2">
    <location>
        <begin position="1103"/>
        <end position="1128"/>
    </location>
</feature>
<proteinExistence type="predicted"/>
<dbReference type="InterPro" id="IPR013087">
    <property type="entry name" value="Znf_C2H2_type"/>
</dbReference>
<comment type="caution">
    <text evidence="4">The sequence shown here is derived from an EMBL/GenBank/DDBJ whole genome shotgun (WGS) entry which is preliminary data.</text>
</comment>
<dbReference type="AlphaFoldDB" id="A0A834IY18"/>
<feature type="region of interest" description="Disordered" evidence="2">
    <location>
        <begin position="476"/>
        <end position="510"/>
    </location>
</feature>
<feature type="region of interest" description="Disordered" evidence="2">
    <location>
        <begin position="182"/>
        <end position="221"/>
    </location>
</feature>
<evidence type="ECO:0000313" key="5">
    <source>
        <dbReference type="Proteomes" id="UP000625711"/>
    </source>
</evidence>
<dbReference type="PANTHER" id="PTHR15021">
    <property type="entry name" value="DISCONNECTED-RELATED"/>
    <property type="match status" value="1"/>
</dbReference>
<keyword evidence="5" id="KW-1185">Reference proteome</keyword>
<accession>A0A834IY18</accession>
<dbReference type="GO" id="GO:0008270">
    <property type="term" value="F:zinc ion binding"/>
    <property type="evidence" value="ECO:0007669"/>
    <property type="project" value="UniProtKB-KW"/>
</dbReference>
<feature type="compositionally biased region" description="Basic and acidic residues" evidence="2">
    <location>
        <begin position="1196"/>
        <end position="1215"/>
    </location>
</feature>
<evidence type="ECO:0000259" key="3">
    <source>
        <dbReference type="PROSITE" id="PS50157"/>
    </source>
</evidence>
<keyword evidence="1" id="KW-0479">Metal-binding</keyword>
<sequence length="1215" mass="134531">MQECHQISNSKVVIIINTIAEIPKPKDEYSIIVKGGVILFNIAILRRQSSLDKLGLRHLFSISVPEPVQVDAAFDIASLILYGCQALPIRLKVLLDQLFSVLQKDQVIRVLHGFGWTLEDYARGYIVQESYGSTLDRWSICNPEEEPLVLQQFLRFGETRAITQQLLLAQQALQDRTLERLERRHSPHPRAMSPSRRPSPPTVPPSVFHPQAHAMSPHQKHPLSFLKMPPVSSGPMSSASPPTNITNSPLNRLQSMQPFDYRKLGAAGLPTFPSRLSPDMGRRRATDNETVGLNLSISTSLPTCLPPPHPPTSLGHSAAAMAASANALAAASLVVSSFPGLMSTRMSSGSKSPSNADIFSGNNNSEEDDDADENSHSALNLSRDRDIMKTPKQPRVLPPRKPSTSTKRQWGSPNLPLNLGTQFINPATGKKRVQCNVCLKTFCDKGALKIHFSAVHLREMHKCTVEGCNMMFSSRRSRNRHSANPNPKLHSPHLRRKISPHDGRSAQSHPILIPPQTGLALPGAAALNPLPFSPFSLLTPPPDMKYHSLATIDFKQTLDLSMQRSMEENKHLMKDPSALALTSSNQPHSEEEEDDEEGIVVVGGDEEEEMQPQEKEQPVMEMEPIKEEPMEMVKQEPEPVNPPQPIVEPEPPKELYEVEKHEQANEPPVSYPVVNDQPEDFSMPSKKQKMSISDGDEEVTSNVDSNEDSLSVVDNHSLKDEMSSVQTNKRKRKSQNPTRCAVPVMMEDPTSDGDSSNDVFAERLAESTRRLEVDAKIEPKKEIKVEDRCESPLDLGKRSPDVNANEPEKNISNEIKTSLAPLFLIDKLKKEKLFHDSEAVDENDDRPASSVESNKSDESFDSSNALRHLESLSHGHFSDWMSKGFHLGLGTPGAQFPPLGFMVGGGPPSPARSQASSAGSSNGGESPDENSQNQFFGHFDNGQFISTMDVPIDKDNPRRCTACGKIFQNHFGVKTHYQNVHLKLMHKCNVDGCNAAFPSKRSRDRHSANLNLHRKLLSTTSDKGGSGLSTFPGFPNPALHNEFFTRLYAEEAFKTHHLPSNLDQLMLNGDRIPHPPLLFPPPLGGLPFPLGNFTQFGQFNGTTVRKERSSTSSSPVSSSPPPTNLPPSSVKYVHCVEEDLPTLDKDGKLPCRFCRISFGAPSQLKEHCEKNHLSEMFKCTIIGCPKVFASKTRRNMHSENESSHMNLLKKETDVS</sequence>
<dbReference type="SMART" id="SM00355">
    <property type="entry name" value="ZnF_C2H2"/>
    <property type="match status" value="6"/>
</dbReference>
<feature type="compositionally biased region" description="Polar residues" evidence="2">
    <location>
        <begin position="402"/>
        <end position="412"/>
    </location>
</feature>
<dbReference type="EMBL" id="JAACXV010000013">
    <property type="protein sequence ID" value="KAF7287467.1"/>
    <property type="molecule type" value="Genomic_DNA"/>
</dbReference>
<gene>
    <name evidence="4" type="ORF">GWI33_001433</name>
</gene>
<feature type="compositionally biased region" description="Basic and acidic residues" evidence="2">
    <location>
        <begin position="612"/>
        <end position="637"/>
    </location>
</feature>
<reference evidence="4" key="1">
    <citation type="submission" date="2020-08" db="EMBL/GenBank/DDBJ databases">
        <title>Genome sequencing and assembly of the red palm weevil Rhynchophorus ferrugineus.</title>
        <authorList>
            <person name="Dias G.B."/>
            <person name="Bergman C.M."/>
            <person name="Manee M."/>
        </authorList>
    </citation>
    <scope>NUCLEOTIDE SEQUENCE</scope>
    <source>
        <strain evidence="4">AA-2017</strain>
        <tissue evidence="4">Whole larva</tissue>
    </source>
</reference>
<keyword evidence="1" id="KW-0862">Zinc</keyword>
<name>A0A834IY18_RHYFE</name>
<dbReference type="Proteomes" id="UP000625711">
    <property type="component" value="Unassembled WGS sequence"/>
</dbReference>